<reference evidence="4 5" key="1">
    <citation type="submission" date="2015-12" db="EMBL/GenBank/DDBJ databases">
        <authorList>
            <person name="Shamseldin A."/>
            <person name="Moawad H."/>
            <person name="Abd El-Rahim W.M."/>
            <person name="Sadowsky M.J."/>
        </authorList>
    </citation>
    <scope>NUCLEOTIDE SEQUENCE [LARGE SCALE GENOMIC DNA]</scope>
    <source>
        <strain evidence="4 5">ZGT118</strain>
    </source>
</reference>
<feature type="region of interest" description="Disordered" evidence="3">
    <location>
        <begin position="376"/>
        <end position="396"/>
    </location>
</feature>
<dbReference type="RefSeq" id="WP_068347975.1">
    <property type="nucleotide sequence ID" value="NZ_LQBQ01000034.1"/>
</dbReference>
<keyword evidence="5" id="KW-1185">Reference proteome</keyword>
<evidence type="ECO:0000256" key="3">
    <source>
        <dbReference type="SAM" id="MobiDB-lite"/>
    </source>
</evidence>
<gene>
    <name evidence="4" type="ORF">AVO45_10930</name>
</gene>
<accession>A0A0X3TUR4</accession>
<dbReference type="InterPro" id="IPR008863">
    <property type="entry name" value="Toxic_anion-R_TelA"/>
</dbReference>
<dbReference type="Proteomes" id="UP000053791">
    <property type="component" value="Unassembled WGS sequence"/>
</dbReference>
<organism evidence="4 5">
    <name type="scientific">Ruegeria marisrubri</name>
    <dbReference type="NCBI Taxonomy" id="1685379"/>
    <lineage>
        <taxon>Bacteria</taxon>
        <taxon>Pseudomonadati</taxon>
        <taxon>Pseudomonadota</taxon>
        <taxon>Alphaproteobacteria</taxon>
        <taxon>Rhodobacterales</taxon>
        <taxon>Roseobacteraceae</taxon>
        <taxon>Ruegeria</taxon>
    </lineage>
</organism>
<dbReference type="OrthoDB" id="9768858at2"/>
<evidence type="ECO:0000256" key="1">
    <source>
        <dbReference type="ARBA" id="ARBA00005541"/>
    </source>
</evidence>
<dbReference type="AlphaFoldDB" id="A0A0X3TUR4"/>
<protein>
    <submittedName>
        <fullName evidence="4">Tellurium resistance protein</fullName>
    </submittedName>
</protein>
<evidence type="ECO:0000313" key="4">
    <source>
        <dbReference type="EMBL" id="KUJ76990.1"/>
    </source>
</evidence>
<dbReference type="EMBL" id="LQBQ01000034">
    <property type="protein sequence ID" value="KUJ76990.1"/>
    <property type="molecule type" value="Genomic_DNA"/>
</dbReference>
<dbReference type="PANTHER" id="PTHR38432">
    <property type="entry name" value="TELA-LIKE PROTEIN SAOUHSC_01408"/>
    <property type="match status" value="1"/>
</dbReference>
<sequence>MSDLVKKKAAETEALVQEVTAVTLPEPQAEVVSLEDAEEPVSAEIRKRMDEIDMGDTNSIVSFGSSAQAELQEISQAMLADVRNKDVGPAGDSLRNIVTTIRGFSVSELDVRRERSWWEKLLGRTAPFAKFTAHYEEVQAQIDRITDDLLGHEHTLLKDIKSLDLLYEKTLRFYDELALYIAAGEEKLTELDSHDIPAKAAEVDAAPEGDQVMKAQELRDLRAARDDLERRVHDLKLTRQVTMQSLPSIRLVQENDKSLVTKINSTLVNTVPLWETQLAQAVTIQRSAEAAAAVHEASDLTNELLTANAANLRQSNKLIREEMERGVFDIEAVKKANADLIGTIQESLQIADEGKARRAAAEEELKKMEAELRDTLASAKARSDGLGDATGTSIPG</sequence>
<evidence type="ECO:0000256" key="2">
    <source>
        <dbReference type="PIRNR" id="PIRNR026508"/>
    </source>
</evidence>
<comment type="caution">
    <text evidence="4">The sequence shown here is derived from an EMBL/GenBank/DDBJ whole genome shotgun (WGS) entry which is preliminary data.</text>
</comment>
<dbReference type="PIRSF" id="PIRSF026508">
    <property type="entry name" value="TelA"/>
    <property type="match status" value="1"/>
</dbReference>
<dbReference type="PANTHER" id="PTHR38432:SF1">
    <property type="entry name" value="TELA-LIKE PROTEIN SAOUHSC_01408"/>
    <property type="match status" value="1"/>
</dbReference>
<dbReference type="STRING" id="1685379.AVO45_10930"/>
<evidence type="ECO:0000313" key="5">
    <source>
        <dbReference type="Proteomes" id="UP000053791"/>
    </source>
</evidence>
<dbReference type="Pfam" id="PF05816">
    <property type="entry name" value="TelA"/>
    <property type="match status" value="1"/>
</dbReference>
<comment type="similarity">
    <text evidence="1 2">Belongs to the TelA family.</text>
</comment>
<proteinExistence type="inferred from homology"/>
<name>A0A0X3TUR4_9RHOB</name>